<evidence type="ECO:0000256" key="2">
    <source>
        <dbReference type="ARBA" id="ARBA00022603"/>
    </source>
</evidence>
<dbReference type="Gene3D" id="3.40.1280.10">
    <property type="match status" value="1"/>
</dbReference>
<feature type="domain" description="tRNA/rRNA methyltransferase SpoU type" evidence="4">
    <location>
        <begin position="106"/>
        <end position="239"/>
    </location>
</feature>
<dbReference type="PANTHER" id="PTHR43191">
    <property type="entry name" value="RRNA METHYLTRANSFERASE 3"/>
    <property type="match status" value="1"/>
</dbReference>
<comment type="caution">
    <text evidence="6">The sequence shown here is derived from an EMBL/GenBank/DDBJ whole genome shotgun (WGS) entry which is preliminary data.</text>
</comment>
<dbReference type="Pfam" id="PF22435">
    <property type="entry name" value="MRM3-like_sub_bind"/>
    <property type="match status" value="1"/>
</dbReference>
<feature type="domain" description="MRM3-like substrate binding" evidence="5">
    <location>
        <begin position="8"/>
        <end position="85"/>
    </location>
</feature>
<gene>
    <name evidence="6" type="ORF">QWY31_06855</name>
</gene>
<dbReference type="SUPFAM" id="SSF75217">
    <property type="entry name" value="alpha/beta knot"/>
    <property type="match status" value="1"/>
</dbReference>
<keyword evidence="3" id="KW-0808">Transferase</keyword>
<evidence type="ECO:0000256" key="3">
    <source>
        <dbReference type="ARBA" id="ARBA00022679"/>
    </source>
</evidence>
<dbReference type="PANTHER" id="PTHR43191:SF2">
    <property type="entry name" value="RRNA METHYLTRANSFERASE 3, MITOCHONDRIAL"/>
    <property type="match status" value="1"/>
</dbReference>
<organism evidence="6 7">
    <name type="scientific">Shiella aurantiaca</name>
    <dbReference type="NCBI Taxonomy" id="3058365"/>
    <lineage>
        <taxon>Bacteria</taxon>
        <taxon>Pseudomonadati</taxon>
        <taxon>Bacteroidota</taxon>
        <taxon>Cytophagia</taxon>
        <taxon>Cytophagales</taxon>
        <taxon>Shiellaceae</taxon>
        <taxon>Shiella</taxon>
    </lineage>
</organism>
<name>A0ABT8F4I9_9BACT</name>
<keyword evidence="2 6" id="KW-0489">Methyltransferase</keyword>
<evidence type="ECO:0000259" key="5">
    <source>
        <dbReference type="Pfam" id="PF22435"/>
    </source>
</evidence>
<dbReference type="InterPro" id="IPR029026">
    <property type="entry name" value="tRNA_m1G_MTases_N"/>
</dbReference>
<proteinExistence type="inferred from homology"/>
<dbReference type="InterPro" id="IPR029064">
    <property type="entry name" value="Ribosomal_eL30-like_sf"/>
</dbReference>
<evidence type="ECO:0000313" key="6">
    <source>
        <dbReference type="EMBL" id="MDN4165213.1"/>
    </source>
</evidence>
<dbReference type="InterPro" id="IPR053888">
    <property type="entry name" value="MRM3-like_sub_bind"/>
</dbReference>
<keyword evidence="7" id="KW-1185">Reference proteome</keyword>
<dbReference type="RefSeq" id="WP_320003739.1">
    <property type="nucleotide sequence ID" value="NZ_JAUHJS010000003.1"/>
</dbReference>
<dbReference type="CDD" id="cd18109">
    <property type="entry name" value="SpoU-like_RNA-MTase"/>
    <property type="match status" value="1"/>
</dbReference>
<sequence length="247" mass="27387">MLSKNQGKYIKSLQIKKYRKQEQKFLVEGAKSIQELLASSFEVDWLLMTEEFAQSLDAKAINRANSHFILSEKDLSALSSFENNNSGLAVVRCKPNQPLKIQNEYALVLDDVKDPGNLGTIIRIADWYGISKIICSENSAEFYNPKVISATMGSFTRVQLFYTDLIPFLSSAQLPIMGALLEGEVLHTFNFPKAGLLVMGNESNGISAEVRPFIQHALHIPGYGHAESLNVGVATAIFCDNIRRSLA</sequence>
<dbReference type="Gene3D" id="3.30.1330.30">
    <property type="match status" value="1"/>
</dbReference>
<dbReference type="InterPro" id="IPR001537">
    <property type="entry name" value="SpoU_MeTrfase"/>
</dbReference>
<reference evidence="6" key="1">
    <citation type="submission" date="2023-06" db="EMBL/GenBank/DDBJ databases">
        <title>Cytophagales bacterium Strain LB-30, isolated from soil.</title>
        <authorList>
            <person name="Liu B."/>
        </authorList>
    </citation>
    <scope>NUCLEOTIDE SEQUENCE</scope>
    <source>
        <strain evidence="6">LB-30</strain>
    </source>
</reference>
<accession>A0ABT8F4I9</accession>
<dbReference type="Proteomes" id="UP001168552">
    <property type="component" value="Unassembled WGS sequence"/>
</dbReference>
<comment type="similarity">
    <text evidence="1">Belongs to the class IV-like SAM-binding methyltransferase superfamily. RNA methyltransferase TrmH family.</text>
</comment>
<evidence type="ECO:0000313" key="7">
    <source>
        <dbReference type="Proteomes" id="UP001168552"/>
    </source>
</evidence>
<protein>
    <submittedName>
        <fullName evidence="6">RNA methyltransferase</fullName>
    </submittedName>
</protein>
<dbReference type="GO" id="GO:0032259">
    <property type="term" value="P:methylation"/>
    <property type="evidence" value="ECO:0007669"/>
    <property type="project" value="UniProtKB-KW"/>
</dbReference>
<dbReference type="GO" id="GO:0008168">
    <property type="term" value="F:methyltransferase activity"/>
    <property type="evidence" value="ECO:0007669"/>
    <property type="project" value="UniProtKB-KW"/>
</dbReference>
<dbReference type="SUPFAM" id="SSF55315">
    <property type="entry name" value="L30e-like"/>
    <property type="match status" value="1"/>
</dbReference>
<dbReference type="Pfam" id="PF00588">
    <property type="entry name" value="SpoU_methylase"/>
    <property type="match status" value="1"/>
</dbReference>
<evidence type="ECO:0000256" key="1">
    <source>
        <dbReference type="ARBA" id="ARBA00007228"/>
    </source>
</evidence>
<dbReference type="EMBL" id="JAUHJS010000003">
    <property type="protein sequence ID" value="MDN4165213.1"/>
    <property type="molecule type" value="Genomic_DNA"/>
</dbReference>
<evidence type="ECO:0000259" key="4">
    <source>
        <dbReference type="Pfam" id="PF00588"/>
    </source>
</evidence>
<dbReference type="InterPro" id="IPR051259">
    <property type="entry name" value="rRNA_Methyltransferase"/>
</dbReference>
<dbReference type="InterPro" id="IPR029028">
    <property type="entry name" value="Alpha/beta_knot_MTases"/>
</dbReference>